<organism evidence="1 2">
    <name type="scientific">Blepharisma stoltei</name>
    <dbReference type="NCBI Taxonomy" id="1481888"/>
    <lineage>
        <taxon>Eukaryota</taxon>
        <taxon>Sar</taxon>
        <taxon>Alveolata</taxon>
        <taxon>Ciliophora</taxon>
        <taxon>Postciliodesmatophora</taxon>
        <taxon>Heterotrichea</taxon>
        <taxon>Heterotrichida</taxon>
        <taxon>Blepharismidae</taxon>
        <taxon>Blepharisma</taxon>
    </lineage>
</organism>
<reference evidence="1" key="1">
    <citation type="submission" date="2021-09" db="EMBL/GenBank/DDBJ databases">
        <authorList>
            <consortium name="AG Swart"/>
            <person name="Singh M."/>
            <person name="Singh A."/>
            <person name="Seah K."/>
            <person name="Emmerich C."/>
        </authorList>
    </citation>
    <scope>NUCLEOTIDE SEQUENCE</scope>
    <source>
        <strain evidence="1">ATCC30299</strain>
    </source>
</reference>
<dbReference type="AlphaFoldDB" id="A0AAU9J0Q3"/>
<name>A0AAU9J0Q3_9CILI</name>
<evidence type="ECO:0000313" key="1">
    <source>
        <dbReference type="EMBL" id="CAG9319320.1"/>
    </source>
</evidence>
<gene>
    <name evidence="1" type="ORF">BSTOLATCC_MIC23528</name>
</gene>
<accession>A0AAU9J0Q3</accession>
<evidence type="ECO:0000313" key="2">
    <source>
        <dbReference type="Proteomes" id="UP001162131"/>
    </source>
</evidence>
<protein>
    <submittedName>
        <fullName evidence="1">Uncharacterized protein</fullName>
    </submittedName>
</protein>
<keyword evidence="2" id="KW-1185">Reference proteome</keyword>
<dbReference type="EMBL" id="CAJZBQ010000022">
    <property type="protein sequence ID" value="CAG9319320.1"/>
    <property type="molecule type" value="Genomic_DNA"/>
</dbReference>
<comment type="caution">
    <text evidence="1">The sequence shown here is derived from an EMBL/GenBank/DDBJ whole genome shotgun (WGS) entry which is preliminary data.</text>
</comment>
<sequence length="539" mass="62275">MSRTTLKLRNNLTTILEKEYETGNSSMINMLKTYTSVEKTELNTTLVNSQLPESGSMRSSYPILTPLRKMLPQTSAKLMKMNQRRLKALKESPIISKKLSLANKNQDNQQQQISSQAPIDISNKLLNKLESNLEALINEIKEKFPQIEVIFDCYDNPSADKKYKYIYNIATNQQLKSIEELSENTTMILLTNRKNVVFDANITGFDPETNSIVNLRNIPTEDHQKYQPLPNSNMTSPHSIETKKQSNFYEILPIIIKKRTDYIEQPQVVPRKNYFSPPRYYHGRARSCKKVQEEKPLLKFQHSEVSISRPQIKIIRGNAGFRLHYRYYSAPKLKEANFTTAPMQKISLQNETKPVTSTVNFNFNGTKLKNDMVNICIKYNLTPEEFSTMVHDFVGLEIIGDTAGIVSKQEVIDYYKISEICINGLNTELVQRDYITWDEFAHLFSIFISQKCSYNMLCSFILNLVAPFWIHDASQMLISLRSLFSNFSPNVKIIWQKISNIVASYKTLSSTFQIEELKNLFHEKISLLELRMLVSEIKA</sequence>
<proteinExistence type="predicted"/>
<dbReference type="Proteomes" id="UP001162131">
    <property type="component" value="Unassembled WGS sequence"/>
</dbReference>